<sequence length="45" mass="4796">FTALANWLANGVKGCDARGQLGGQGAVIEVAQQLKNLFHKSTVQR</sequence>
<geneLocation type="plasmid" evidence="1 2">
    <name>p81</name>
</geneLocation>
<organism evidence="1 2">
    <name type="scientific">Pseudomonas syringae pv. tomato</name>
    <dbReference type="NCBI Taxonomy" id="323"/>
    <lineage>
        <taxon>Bacteria</taxon>
        <taxon>Pseudomonadati</taxon>
        <taxon>Pseudomonadota</taxon>
        <taxon>Gammaproteobacteria</taxon>
        <taxon>Pseudomonadales</taxon>
        <taxon>Pseudomonadaceae</taxon>
        <taxon>Pseudomonas</taxon>
    </lineage>
</organism>
<name>A0AAV1BVI5_PSEUB</name>
<protein>
    <submittedName>
        <fullName evidence="1">Uncharacterized protein</fullName>
    </submittedName>
</protein>
<proteinExistence type="predicted"/>
<feature type="non-terminal residue" evidence="1">
    <location>
        <position position="1"/>
    </location>
</feature>
<keyword evidence="1" id="KW-0614">Plasmid</keyword>
<gene>
    <name evidence="1" type="ORF">DAPPPG215_29840</name>
</gene>
<reference evidence="1" key="1">
    <citation type="submission" date="2023-03" db="EMBL/GenBank/DDBJ databases">
        <authorList>
            <person name="Pothier F. J."/>
        </authorList>
    </citation>
    <scope>NUCLEOTIDE SEQUENCE</scope>
    <source>
        <strain evidence="1">DAPP-PG 215</strain>
        <plasmid evidence="1">p81</plasmid>
    </source>
</reference>
<evidence type="ECO:0000313" key="1">
    <source>
        <dbReference type="EMBL" id="CAI9008708.1"/>
    </source>
</evidence>
<dbReference type="Proteomes" id="UP001177000">
    <property type="component" value="Plasmid p81"/>
</dbReference>
<dbReference type="EMBL" id="OX458337">
    <property type="protein sequence ID" value="CAI9008708.1"/>
    <property type="molecule type" value="Genomic_DNA"/>
</dbReference>
<evidence type="ECO:0000313" key="2">
    <source>
        <dbReference type="Proteomes" id="UP001177000"/>
    </source>
</evidence>
<accession>A0AAV1BVI5</accession>
<dbReference type="AlphaFoldDB" id="A0AAV1BVI5"/>